<comment type="cofactor">
    <cofactor evidence="2">
        <name>Zn(2+)</name>
        <dbReference type="ChEBI" id="CHEBI:29105"/>
    </cofactor>
</comment>
<dbReference type="InterPro" id="IPR036505">
    <property type="entry name" value="Amidase/PGRP_sf"/>
</dbReference>
<keyword evidence="6" id="KW-0963">Cytoplasm</keyword>
<evidence type="ECO:0000256" key="2">
    <source>
        <dbReference type="ARBA" id="ARBA00001947"/>
    </source>
</evidence>
<dbReference type="NCBIfam" id="NF008758">
    <property type="entry name" value="PRK11789.1"/>
    <property type="match status" value="1"/>
</dbReference>
<dbReference type="SUPFAM" id="SSF55846">
    <property type="entry name" value="N-acetylmuramoyl-L-alanine amidase-like"/>
    <property type="match status" value="1"/>
</dbReference>
<name>A0ABT7QJN6_9GAMM</name>
<evidence type="ECO:0000256" key="7">
    <source>
        <dbReference type="ARBA" id="ARBA00022723"/>
    </source>
</evidence>
<evidence type="ECO:0000256" key="5">
    <source>
        <dbReference type="ARBA" id="ARBA00011901"/>
    </source>
</evidence>
<keyword evidence="10" id="KW-0961">Cell wall biogenesis/degradation</keyword>
<dbReference type="CDD" id="cd06583">
    <property type="entry name" value="PGRP"/>
    <property type="match status" value="1"/>
</dbReference>
<evidence type="ECO:0000256" key="10">
    <source>
        <dbReference type="ARBA" id="ARBA00023316"/>
    </source>
</evidence>
<evidence type="ECO:0000256" key="11">
    <source>
        <dbReference type="ARBA" id="ARBA00039257"/>
    </source>
</evidence>
<dbReference type="Pfam" id="PF01510">
    <property type="entry name" value="Amidase_2"/>
    <property type="match status" value="1"/>
</dbReference>
<dbReference type="Gene3D" id="3.40.80.10">
    <property type="entry name" value="Peptidoglycan recognition protein-like"/>
    <property type="match status" value="1"/>
</dbReference>
<evidence type="ECO:0000256" key="4">
    <source>
        <dbReference type="ARBA" id="ARBA00007553"/>
    </source>
</evidence>
<organism evidence="14 15">
    <name type="scientific">Candidatus Doriopsillibacter californiensis</name>
    <dbReference type="NCBI Taxonomy" id="2970740"/>
    <lineage>
        <taxon>Bacteria</taxon>
        <taxon>Pseudomonadati</taxon>
        <taxon>Pseudomonadota</taxon>
        <taxon>Gammaproteobacteria</taxon>
        <taxon>Candidatus Tethybacterales</taxon>
        <taxon>Candidatus Persebacteraceae</taxon>
        <taxon>Candidatus Doriopsillibacter</taxon>
    </lineage>
</organism>
<evidence type="ECO:0000313" key="14">
    <source>
        <dbReference type="EMBL" id="MDM5146924.1"/>
    </source>
</evidence>
<keyword evidence="8 14" id="KW-0378">Hydrolase</keyword>
<evidence type="ECO:0000256" key="8">
    <source>
        <dbReference type="ARBA" id="ARBA00022801"/>
    </source>
</evidence>
<evidence type="ECO:0000256" key="1">
    <source>
        <dbReference type="ARBA" id="ARBA00001561"/>
    </source>
</evidence>
<comment type="subcellular location">
    <subcellularLocation>
        <location evidence="3">Cytoplasm</location>
    </subcellularLocation>
</comment>
<evidence type="ECO:0000256" key="9">
    <source>
        <dbReference type="ARBA" id="ARBA00022833"/>
    </source>
</evidence>
<sequence>MNLDNNGWMSDTVHLYSPNQDDRSDKAVRLLVVHGISLPPGMFDGDAIEHLFRNTLDCDSHPFYNTLRNLRVSAHFLLRRDGQLTQFVSCNRRAWHAGESCWRGKTKVNDFSIGVELEGTDDIPYETVQYTKLTTLIQSLAACYTPLAVAGHEHIAPKRKTDPGPAFDWEKLFKLIGTHCDGRP</sequence>
<evidence type="ECO:0000256" key="12">
    <source>
        <dbReference type="ARBA" id="ARBA00042615"/>
    </source>
</evidence>
<dbReference type="EMBL" id="JANQAO010000001">
    <property type="protein sequence ID" value="MDM5146924.1"/>
    <property type="molecule type" value="Genomic_DNA"/>
</dbReference>
<evidence type="ECO:0000256" key="6">
    <source>
        <dbReference type="ARBA" id="ARBA00022490"/>
    </source>
</evidence>
<evidence type="ECO:0000313" key="15">
    <source>
        <dbReference type="Proteomes" id="UP001168167"/>
    </source>
</evidence>
<dbReference type="EC" id="3.5.1.28" evidence="5"/>
<keyword evidence="15" id="KW-1185">Reference proteome</keyword>
<comment type="similarity">
    <text evidence="4">Belongs to the N-acetylmuramoyl-L-alanine amidase 2 family.</text>
</comment>
<reference evidence="14" key="2">
    <citation type="journal article" date="2023" name="Microbiome">
        <title>Synthase-selected sorting approach identifies a beta-lactone synthase in a nudibranch symbiotic bacterium.</title>
        <authorList>
            <person name="Dzunkova M."/>
            <person name="La Clair J.J."/>
            <person name="Tyml T."/>
            <person name="Doud D."/>
            <person name="Schulz F."/>
            <person name="Piquer-Esteban S."/>
            <person name="Porcel Sanchis D."/>
            <person name="Osborn A."/>
            <person name="Robinson D."/>
            <person name="Louie K.B."/>
            <person name="Bowen B.P."/>
            <person name="Bowers R.M."/>
            <person name="Lee J."/>
            <person name="Arnau V."/>
            <person name="Diaz-Villanueva W."/>
            <person name="Stepanauskas R."/>
            <person name="Gosliner T."/>
            <person name="Date S.V."/>
            <person name="Northen T.R."/>
            <person name="Cheng J.F."/>
            <person name="Burkart M.D."/>
            <person name="Woyke T."/>
        </authorList>
    </citation>
    <scope>NUCLEOTIDE SEQUENCE</scope>
    <source>
        <strain evidence="14">Df01</strain>
    </source>
</reference>
<dbReference type="GO" id="GO:0008745">
    <property type="term" value="F:N-acetylmuramoyl-L-alanine amidase activity"/>
    <property type="evidence" value="ECO:0007669"/>
    <property type="project" value="UniProtKB-EC"/>
</dbReference>
<dbReference type="InterPro" id="IPR002502">
    <property type="entry name" value="Amidase_domain"/>
</dbReference>
<gene>
    <name evidence="14" type="primary">ampD</name>
    <name evidence="14" type="ORF">NQX30_00785</name>
</gene>
<dbReference type="PANTHER" id="PTHR30417:SF4">
    <property type="entry name" value="1,6-ANHYDRO-N-ACETYLMURAMYL-L-ALANINE AMIDASE AMPD"/>
    <property type="match status" value="1"/>
</dbReference>
<evidence type="ECO:0000259" key="13">
    <source>
        <dbReference type="SMART" id="SM00644"/>
    </source>
</evidence>
<evidence type="ECO:0000256" key="3">
    <source>
        <dbReference type="ARBA" id="ARBA00004496"/>
    </source>
</evidence>
<reference evidence="14" key="1">
    <citation type="submission" date="2022-08" db="EMBL/GenBank/DDBJ databases">
        <authorList>
            <person name="Dzunkova M."/>
            <person name="La Clair J."/>
            <person name="Tyml T."/>
            <person name="Doud D."/>
            <person name="Schulz F."/>
            <person name="Piquer S."/>
            <person name="Porcel Sanchis D."/>
            <person name="Osborn A."/>
            <person name="Robinson D."/>
            <person name="Louie K.B."/>
            <person name="Bowen B.P."/>
            <person name="Bowers R."/>
            <person name="Lee J."/>
            <person name="Arnau Llombart V."/>
            <person name="Diaz Villanueva W."/>
            <person name="Gosliner T."/>
            <person name="Northen T."/>
            <person name="Cheng J.-F."/>
            <person name="Burkart M.D."/>
            <person name="Woyke T."/>
        </authorList>
    </citation>
    <scope>NUCLEOTIDE SEQUENCE</scope>
    <source>
        <strain evidence="14">Df01</strain>
    </source>
</reference>
<dbReference type="InterPro" id="IPR051206">
    <property type="entry name" value="NAMLAA_amidase_2"/>
</dbReference>
<protein>
    <recommendedName>
        <fullName evidence="11">1,6-anhydro-N-acetylmuramyl-L-alanine amidase AmpD</fullName>
        <ecNumber evidence="5">3.5.1.28</ecNumber>
    </recommendedName>
    <alternativeName>
        <fullName evidence="12">N-acetylmuramoyl-L-alanine amidase</fullName>
    </alternativeName>
</protein>
<dbReference type="PANTHER" id="PTHR30417">
    <property type="entry name" value="N-ACETYLMURAMOYL-L-ALANINE AMIDASE AMID"/>
    <property type="match status" value="1"/>
</dbReference>
<comment type="caution">
    <text evidence="14">The sequence shown here is derived from an EMBL/GenBank/DDBJ whole genome shotgun (WGS) entry which is preliminary data.</text>
</comment>
<keyword evidence="7" id="KW-0479">Metal-binding</keyword>
<dbReference type="SMART" id="SM00644">
    <property type="entry name" value="Ami_2"/>
    <property type="match status" value="1"/>
</dbReference>
<proteinExistence type="inferred from homology"/>
<comment type="catalytic activity">
    <reaction evidence="1">
        <text>Hydrolyzes the link between N-acetylmuramoyl residues and L-amino acid residues in certain cell-wall glycopeptides.</text>
        <dbReference type="EC" id="3.5.1.28"/>
    </reaction>
</comment>
<dbReference type="Proteomes" id="UP001168167">
    <property type="component" value="Unassembled WGS sequence"/>
</dbReference>
<feature type="domain" description="N-acetylmuramoyl-L-alanine amidase" evidence="13">
    <location>
        <begin position="17"/>
        <end position="164"/>
    </location>
</feature>
<accession>A0ABT7QJN6</accession>
<keyword evidence="9" id="KW-0862">Zinc</keyword>